<feature type="domain" description="CAAX prenyl protease 2/Lysostaphin resistance protein A-like" evidence="3">
    <location>
        <begin position="164"/>
        <end position="269"/>
    </location>
</feature>
<comment type="caution">
    <text evidence="4">The sequence shown here is derived from an EMBL/GenBank/DDBJ whole genome shotgun (WGS) entry which is preliminary data.</text>
</comment>
<dbReference type="GO" id="GO:0016787">
    <property type="term" value="F:hydrolase activity"/>
    <property type="evidence" value="ECO:0007669"/>
    <property type="project" value="UniProtKB-KW"/>
</dbReference>
<dbReference type="EMBL" id="JBHUFZ010000005">
    <property type="protein sequence ID" value="MFD1889022.1"/>
    <property type="molecule type" value="Genomic_DNA"/>
</dbReference>
<evidence type="ECO:0000256" key="1">
    <source>
        <dbReference type="SAM" id="MobiDB-lite"/>
    </source>
</evidence>
<feature type="transmembrane region" description="Helical" evidence="2">
    <location>
        <begin position="83"/>
        <end position="109"/>
    </location>
</feature>
<evidence type="ECO:0000259" key="3">
    <source>
        <dbReference type="Pfam" id="PF02517"/>
    </source>
</evidence>
<keyword evidence="2" id="KW-0812">Transmembrane</keyword>
<keyword evidence="4" id="KW-0378">Hydrolase</keyword>
<reference evidence="5" key="1">
    <citation type="journal article" date="2019" name="Int. J. Syst. Evol. Microbiol.">
        <title>The Global Catalogue of Microorganisms (GCM) 10K type strain sequencing project: providing services to taxonomists for standard genome sequencing and annotation.</title>
        <authorList>
            <consortium name="The Broad Institute Genomics Platform"/>
            <consortium name="The Broad Institute Genome Sequencing Center for Infectious Disease"/>
            <person name="Wu L."/>
            <person name="Ma J."/>
        </authorList>
    </citation>
    <scope>NUCLEOTIDE SEQUENCE [LARGE SCALE GENOMIC DNA]</scope>
    <source>
        <strain evidence="5">CAIM 431</strain>
    </source>
</reference>
<dbReference type="Proteomes" id="UP001597326">
    <property type="component" value="Unassembled WGS sequence"/>
</dbReference>
<sequence length="334" mass="35702">MSQPSRRAGGAPPATGEDPLPGVDYSQVLTEPGQVPVRPLVGVLLGIVLYGLVAQLVAQLVVRIGWSLADSPGRFIDWSREALAYHHLAGLVGAHLGIACLVLITMALVRFLHGRAPHWVTSVQPGMRWRYLLLCLPVAAVVLNAIVLLGRLGQPWQPDPQHRAWLWILVVCLTAPLQAAGEEYFFRGYLMQAFGAMAAGLAIPAGRWRIDGRWVAVIGSALVFALFHGVQNPALFVDRFGFGLLAGLLVLRTGGLEAGIACHVANNVFAFGWAALFGGVAQARAVQSIGWAQAASDLTGFAIFAALAWWLGGRLNLATRTSQLRGRSRFGVGA</sequence>
<evidence type="ECO:0000313" key="4">
    <source>
        <dbReference type="EMBL" id="MFD1889022.1"/>
    </source>
</evidence>
<protein>
    <submittedName>
        <fullName evidence="4">CPBP family intramembrane glutamic endopeptidase</fullName>
        <ecNumber evidence="4">3.4.-.-</ecNumber>
    </submittedName>
</protein>
<feature type="transmembrane region" description="Helical" evidence="2">
    <location>
        <begin position="268"/>
        <end position="286"/>
    </location>
</feature>
<name>A0ABW4RS72_9ACTN</name>
<proteinExistence type="predicted"/>
<evidence type="ECO:0000313" key="5">
    <source>
        <dbReference type="Proteomes" id="UP001597326"/>
    </source>
</evidence>
<dbReference type="Pfam" id="PF02517">
    <property type="entry name" value="Rce1-like"/>
    <property type="match status" value="1"/>
</dbReference>
<feature type="transmembrane region" description="Helical" evidence="2">
    <location>
        <begin position="164"/>
        <end position="180"/>
    </location>
</feature>
<feature type="transmembrane region" description="Helical" evidence="2">
    <location>
        <begin position="129"/>
        <end position="152"/>
    </location>
</feature>
<accession>A0ABW4RS72</accession>
<feature type="region of interest" description="Disordered" evidence="1">
    <location>
        <begin position="1"/>
        <end position="23"/>
    </location>
</feature>
<dbReference type="RefSeq" id="WP_343874904.1">
    <property type="nucleotide sequence ID" value="NZ_BAAAIX010000028.1"/>
</dbReference>
<dbReference type="EC" id="3.4.-.-" evidence="4"/>
<evidence type="ECO:0000256" key="2">
    <source>
        <dbReference type="SAM" id="Phobius"/>
    </source>
</evidence>
<dbReference type="InterPro" id="IPR003675">
    <property type="entry name" value="Rce1/LyrA-like_dom"/>
</dbReference>
<keyword evidence="2" id="KW-0472">Membrane</keyword>
<gene>
    <name evidence="4" type="ORF">ACFSCS_02340</name>
</gene>
<feature type="transmembrane region" description="Helical" evidence="2">
    <location>
        <begin position="236"/>
        <end position="256"/>
    </location>
</feature>
<feature type="transmembrane region" description="Helical" evidence="2">
    <location>
        <begin position="212"/>
        <end position="230"/>
    </location>
</feature>
<feature type="transmembrane region" description="Helical" evidence="2">
    <location>
        <begin position="40"/>
        <end position="62"/>
    </location>
</feature>
<keyword evidence="5" id="KW-1185">Reference proteome</keyword>
<feature type="transmembrane region" description="Helical" evidence="2">
    <location>
        <begin position="298"/>
        <end position="317"/>
    </location>
</feature>
<organism evidence="4 5">
    <name type="scientific">Luteococcus peritonei</name>
    <dbReference type="NCBI Taxonomy" id="88874"/>
    <lineage>
        <taxon>Bacteria</taxon>
        <taxon>Bacillati</taxon>
        <taxon>Actinomycetota</taxon>
        <taxon>Actinomycetes</taxon>
        <taxon>Propionibacteriales</taxon>
        <taxon>Propionibacteriaceae</taxon>
        <taxon>Luteococcus</taxon>
    </lineage>
</organism>
<keyword evidence="2" id="KW-1133">Transmembrane helix</keyword>